<dbReference type="KEGG" id="pdj:D0907_06435"/>
<dbReference type="PANTHER" id="PTHR30399:SF1">
    <property type="entry name" value="UTP PYROPHOSPHATASE"/>
    <property type="match status" value="1"/>
</dbReference>
<dbReference type="InterPro" id="IPR053136">
    <property type="entry name" value="UTP_pyrophosphatase-like"/>
</dbReference>
<organism evidence="2 3">
    <name type="scientific">Pseudoalteromonas lipolytica</name>
    <dbReference type="NCBI Taxonomy" id="570156"/>
    <lineage>
        <taxon>Bacteria</taxon>
        <taxon>Pseudomonadati</taxon>
        <taxon>Pseudomonadota</taxon>
        <taxon>Gammaproteobacteria</taxon>
        <taxon>Alteromonadales</taxon>
        <taxon>Pseudoalteromonadaceae</taxon>
        <taxon>Pseudoalteromonas</taxon>
    </lineage>
</organism>
<feature type="domain" description="YgjP-like metallopeptidase" evidence="1">
    <location>
        <begin position="13"/>
        <end position="220"/>
    </location>
</feature>
<evidence type="ECO:0000313" key="2">
    <source>
        <dbReference type="EMBL" id="AXV64935.1"/>
    </source>
</evidence>
<dbReference type="AlphaFoldDB" id="A0AAD0RYF9"/>
<name>A0AAD0RYF9_9GAMM</name>
<reference evidence="2 3" key="1">
    <citation type="submission" date="2018-08" db="EMBL/GenBank/DDBJ databases">
        <title>Draft genome sequence of Pseudoalteromonas donghaensis HJ51.</title>
        <authorList>
            <person name="Oh J."/>
            <person name="Roh D."/>
        </authorList>
    </citation>
    <scope>NUCLEOTIDE SEQUENCE [LARGE SCALE GENOMIC DNA]</scope>
    <source>
        <strain evidence="2 3">HJ51</strain>
    </source>
</reference>
<evidence type="ECO:0000259" key="1">
    <source>
        <dbReference type="Pfam" id="PF01863"/>
    </source>
</evidence>
<dbReference type="CDD" id="cd07344">
    <property type="entry name" value="M48_yhfN_like"/>
    <property type="match status" value="1"/>
</dbReference>
<protein>
    <submittedName>
        <fullName evidence="2">M48 family peptidase</fullName>
    </submittedName>
</protein>
<sequence>MFEYTLKRSKRRKTVAIKVAEQQLTVYAPHFVPRKDIEAWLKTKQHWVAEQVTKQSLHAEQCQFPIKNSQIKLFDQVIPLVFKQENCSQWYQDTDTHELTLAISPRVKLTDAKYLALMEEFLHDKLETYLEMRIQNYCIQMREALPTRLKIQHYKRRWGSCNRQRELTFNLHLVSAPLWVIDYVVVHELAHLKHMDHSAAFWQRVSEFYPEHKKASNWLKVNGPFLRWL</sequence>
<dbReference type="Gene3D" id="3.30.2010.10">
    <property type="entry name" value="Metalloproteases ('zincins'), catalytic domain"/>
    <property type="match status" value="1"/>
</dbReference>
<dbReference type="GeneID" id="99505088"/>
<dbReference type="PANTHER" id="PTHR30399">
    <property type="entry name" value="UNCHARACTERIZED PROTEIN YGJP"/>
    <property type="match status" value="1"/>
</dbReference>
<dbReference type="RefSeq" id="WP_118844185.1">
    <property type="nucleotide sequence ID" value="NZ_CP032090.1"/>
</dbReference>
<dbReference type="EMBL" id="CP032090">
    <property type="protein sequence ID" value="AXV64935.1"/>
    <property type="molecule type" value="Genomic_DNA"/>
</dbReference>
<evidence type="ECO:0000313" key="3">
    <source>
        <dbReference type="Proteomes" id="UP000264605"/>
    </source>
</evidence>
<proteinExistence type="predicted"/>
<dbReference type="InterPro" id="IPR002725">
    <property type="entry name" value="YgjP-like_metallopeptidase"/>
</dbReference>
<dbReference type="Proteomes" id="UP000264605">
    <property type="component" value="Chromosome"/>
</dbReference>
<dbReference type="Pfam" id="PF01863">
    <property type="entry name" value="YgjP-like"/>
    <property type="match status" value="1"/>
</dbReference>
<accession>A0AAD0RYF9</accession>
<gene>
    <name evidence="2" type="ORF">D0907_06435</name>
</gene>